<evidence type="ECO:0000256" key="1">
    <source>
        <dbReference type="ARBA" id="ARBA00004651"/>
    </source>
</evidence>
<feature type="domain" description="Major facilitator superfamily (MFS) profile" evidence="7">
    <location>
        <begin position="224"/>
        <end position="408"/>
    </location>
</feature>
<evidence type="ECO:0000256" key="5">
    <source>
        <dbReference type="ARBA" id="ARBA00023136"/>
    </source>
</evidence>
<comment type="caution">
    <text evidence="8">The sequence shown here is derived from an EMBL/GenBank/DDBJ whole genome shotgun (WGS) entry which is preliminary data.</text>
</comment>
<feature type="transmembrane region" description="Helical" evidence="6">
    <location>
        <begin position="56"/>
        <end position="75"/>
    </location>
</feature>
<feature type="transmembrane region" description="Helical" evidence="6">
    <location>
        <begin position="145"/>
        <end position="165"/>
    </location>
</feature>
<proteinExistence type="predicted"/>
<evidence type="ECO:0000259" key="7">
    <source>
        <dbReference type="PROSITE" id="PS50850"/>
    </source>
</evidence>
<dbReference type="SUPFAM" id="SSF103473">
    <property type="entry name" value="MFS general substrate transporter"/>
    <property type="match status" value="1"/>
</dbReference>
<protein>
    <submittedName>
        <fullName evidence="8">MFS transporter</fullName>
    </submittedName>
</protein>
<dbReference type="Gene3D" id="1.20.1250.20">
    <property type="entry name" value="MFS general substrate transporter like domains"/>
    <property type="match status" value="2"/>
</dbReference>
<feature type="transmembrane region" description="Helical" evidence="6">
    <location>
        <begin position="376"/>
        <end position="395"/>
    </location>
</feature>
<feature type="transmembrane region" description="Helical" evidence="6">
    <location>
        <begin position="21"/>
        <end position="44"/>
    </location>
</feature>
<feature type="transmembrane region" description="Helical" evidence="6">
    <location>
        <begin position="261"/>
        <end position="279"/>
    </location>
</feature>
<keyword evidence="5 6" id="KW-0472">Membrane</keyword>
<dbReference type="InterPro" id="IPR036259">
    <property type="entry name" value="MFS_trans_sf"/>
</dbReference>
<keyword evidence="9" id="KW-1185">Reference proteome</keyword>
<evidence type="ECO:0000256" key="4">
    <source>
        <dbReference type="ARBA" id="ARBA00022989"/>
    </source>
</evidence>
<gene>
    <name evidence="8" type="ORF">O9H85_26245</name>
</gene>
<dbReference type="InterPro" id="IPR011701">
    <property type="entry name" value="MFS"/>
</dbReference>
<feature type="transmembrane region" description="Helical" evidence="6">
    <location>
        <begin position="111"/>
        <end position="133"/>
    </location>
</feature>
<comment type="subcellular location">
    <subcellularLocation>
        <location evidence="1">Cell membrane</location>
        <topology evidence="1">Multi-pass membrane protein</topology>
    </subcellularLocation>
</comment>
<dbReference type="PANTHER" id="PTHR23526">
    <property type="entry name" value="INTEGRAL MEMBRANE TRANSPORT PROTEIN-RELATED"/>
    <property type="match status" value="1"/>
</dbReference>
<dbReference type="RefSeq" id="WP_269884369.1">
    <property type="nucleotide sequence ID" value="NZ_JAQAGZ010000019.1"/>
</dbReference>
<dbReference type="Proteomes" id="UP001527882">
    <property type="component" value="Unassembled WGS sequence"/>
</dbReference>
<sequence>MLDREAPIQRMGMQMSRGTWLNFRWDFSATILYSFFNVIFNQFYVPIAIQHGASSFQVGLLSAAPAIGLIFSPFWASWIERSRPKPFMIYPNFIGRLLIIVPALYAAPWVFVAVVLAFHVLMGIQAPAYASLVTRMYPPQLRGRLMGNVRVAMGFLMIPMAYLIGKWMDYSGSSGPLITGSVLGVVSILVFCGIKEIEPVASRAAAVHKSAILSQFRLLKENRRLALFLAATTFSGFGNMLASPLYQIVQVQRLELTNVELGYIRMVYYTFLILAYWLMGKVIDRYSPKHAMYFGIGGFTLVPLLYGALGSYPSLLLAGGLQGFADATWDIGCMAYVFRIAPGREAVVFGLHLMLFGVRGTIGPLLSTALAGTVPLPLIFFAAFGCGILALLLFASEKPSKELETAKA</sequence>
<dbReference type="InterPro" id="IPR020846">
    <property type="entry name" value="MFS_dom"/>
</dbReference>
<evidence type="ECO:0000313" key="8">
    <source>
        <dbReference type="EMBL" id="MCZ8515847.1"/>
    </source>
</evidence>
<feature type="transmembrane region" description="Helical" evidence="6">
    <location>
        <begin position="87"/>
        <end position="105"/>
    </location>
</feature>
<evidence type="ECO:0000256" key="2">
    <source>
        <dbReference type="ARBA" id="ARBA00022448"/>
    </source>
</evidence>
<organism evidence="8 9">
    <name type="scientific">Paenibacillus gyeongsangnamensis</name>
    <dbReference type="NCBI Taxonomy" id="3388067"/>
    <lineage>
        <taxon>Bacteria</taxon>
        <taxon>Bacillati</taxon>
        <taxon>Bacillota</taxon>
        <taxon>Bacilli</taxon>
        <taxon>Bacillales</taxon>
        <taxon>Paenibacillaceae</taxon>
        <taxon>Paenibacillus</taxon>
    </lineage>
</organism>
<name>A0ABT4QG31_9BACL</name>
<dbReference type="EMBL" id="JAQAGZ010000019">
    <property type="protein sequence ID" value="MCZ8515847.1"/>
    <property type="molecule type" value="Genomic_DNA"/>
</dbReference>
<evidence type="ECO:0000256" key="6">
    <source>
        <dbReference type="SAM" id="Phobius"/>
    </source>
</evidence>
<evidence type="ECO:0000256" key="3">
    <source>
        <dbReference type="ARBA" id="ARBA00022692"/>
    </source>
</evidence>
<reference evidence="8 9" key="1">
    <citation type="submission" date="2022-12" db="EMBL/GenBank/DDBJ databases">
        <title>Draft genome sequence of Paenibacillus sp. dW9.</title>
        <authorList>
            <person name="Choi E.-W."/>
            <person name="Kim D.-U."/>
        </authorList>
    </citation>
    <scope>NUCLEOTIDE SEQUENCE [LARGE SCALE GENOMIC DNA]</scope>
    <source>
        <strain evidence="9">dW9</strain>
    </source>
</reference>
<dbReference type="Pfam" id="PF07690">
    <property type="entry name" value="MFS_1"/>
    <property type="match status" value="1"/>
</dbReference>
<keyword evidence="4 6" id="KW-1133">Transmembrane helix</keyword>
<feature type="transmembrane region" description="Helical" evidence="6">
    <location>
        <begin position="177"/>
        <end position="194"/>
    </location>
</feature>
<dbReference type="InterPro" id="IPR052528">
    <property type="entry name" value="Sugar_transport-like"/>
</dbReference>
<evidence type="ECO:0000313" key="9">
    <source>
        <dbReference type="Proteomes" id="UP001527882"/>
    </source>
</evidence>
<dbReference type="PROSITE" id="PS50850">
    <property type="entry name" value="MFS"/>
    <property type="match status" value="1"/>
</dbReference>
<dbReference type="PANTHER" id="PTHR23526:SF2">
    <property type="entry name" value="MAJOR FACILITATOR SUPERFAMILY (MFS) PROFILE DOMAIN-CONTAINING PROTEIN"/>
    <property type="match status" value="1"/>
</dbReference>
<keyword evidence="2" id="KW-0813">Transport</keyword>
<feature type="transmembrane region" description="Helical" evidence="6">
    <location>
        <begin position="291"/>
        <end position="309"/>
    </location>
</feature>
<keyword evidence="3 6" id="KW-0812">Transmembrane</keyword>
<accession>A0ABT4QG31</accession>
<feature type="transmembrane region" description="Helical" evidence="6">
    <location>
        <begin position="225"/>
        <end position="249"/>
    </location>
</feature>